<dbReference type="InterPro" id="IPR036662">
    <property type="entry name" value="PTS_EIIA_man-typ_sf"/>
</dbReference>
<keyword evidence="6" id="KW-0598">Phosphotransferase system</keyword>
<comment type="caution">
    <text evidence="9">The sequence shown here is derived from an EMBL/GenBank/DDBJ whole genome shotgun (WGS) entry which is preliminary data.</text>
</comment>
<dbReference type="InterPro" id="IPR051471">
    <property type="entry name" value="Bacterial_PTS_sugar_comp"/>
</dbReference>
<reference evidence="9" key="1">
    <citation type="submission" date="2019-11" db="EMBL/GenBank/DDBJ databases">
        <title>Comparative genomics of photobacteria reveal adaptation to distinct habitats.</title>
        <authorList>
            <person name="Fuertes-Perez S."/>
            <person name="Hilgarth M."/>
            <person name="Vogel R.F."/>
        </authorList>
    </citation>
    <scope>NUCLEOTIDE SEQUENCE</scope>
    <source>
        <strain evidence="9">TMW2.2145</strain>
    </source>
</reference>
<dbReference type="EMBL" id="WMCP01000040">
    <property type="protein sequence ID" value="MCF2304023.1"/>
    <property type="molecule type" value="Genomic_DNA"/>
</dbReference>
<dbReference type="PROSITE" id="PS51096">
    <property type="entry name" value="PTS_EIIA_TYPE_4"/>
    <property type="match status" value="1"/>
</dbReference>
<keyword evidence="7" id="KW-0418">Kinase</keyword>
<comment type="subcellular location">
    <subcellularLocation>
        <location evidence="1">Cytoplasm</location>
    </subcellularLocation>
</comment>
<protein>
    <submittedName>
        <fullName evidence="9">PTS N-acetylgalactosamine transporter subunit IIA</fullName>
    </submittedName>
</protein>
<name>A0AAW5A320_PHOPO</name>
<gene>
    <name evidence="9" type="ORF">GLP33_20115</name>
</gene>
<dbReference type="Gene3D" id="3.40.50.510">
    <property type="entry name" value="Phosphotransferase system, mannose-type IIA component"/>
    <property type="match status" value="1"/>
</dbReference>
<evidence type="ECO:0000256" key="1">
    <source>
        <dbReference type="ARBA" id="ARBA00004496"/>
    </source>
</evidence>
<evidence type="ECO:0000256" key="7">
    <source>
        <dbReference type="ARBA" id="ARBA00022777"/>
    </source>
</evidence>
<dbReference type="SUPFAM" id="SSF53062">
    <property type="entry name" value="PTS system fructose IIA component-like"/>
    <property type="match status" value="1"/>
</dbReference>
<dbReference type="PANTHER" id="PTHR33799:SF1">
    <property type="entry name" value="PTS SYSTEM MANNOSE-SPECIFIC EIIAB COMPONENT-RELATED"/>
    <property type="match status" value="1"/>
</dbReference>
<proteinExistence type="predicted"/>
<dbReference type="InterPro" id="IPR004701">
    <property type="entry name" value="PTS_EIIA_man-typ"/>
</dbReference>
<evidence type="ECO:0000256" key="2">
    <source>
        <dbReference type="ARBA" id="ARBA00022448"/>
    </source>
</evidence>
<evidence type="ECO:0000313" key="9">
    <source>
        <dbReference type="EMBL" id="MCF2304023.1"/>
    </source>
</evidence>
<dbReference type="GO" id="GO:0016020">
    <property type="term" value="C:membrane"/>
    <property type="evidence" value="ECO:0007669"/>
    <property type="project" value="InterPro"/>
</dbReference>
<evidence type="ECO:0000256" key="4">
    <source>
        <dbReference type="ARBA" id="ARBA00022597"/>
    </source>
</evidence>
<keyword evidence="4" id="KW-0762">Sugar transport</keyword>
<organism evidence="9 10">
    <name type="scientific">Photobacterium phosphoreum</name>
    <dbReference type="NCBI Taxonomy" id="659"/>
    <lineage>
        <taxon>Bacteria</taxon>
        <taxon>Pseudomonadati</taxon>
        <taxon>Pseudomonadota</taxon>
        <taxon>Gammaproteobacteria</taxon>
        <taxon>Vibrionales</taxon>
        <taxon>Vibrionaceae</taxon>
        <taxon>Photobacterium</taxon>
    </lineage>
</organism>
<sequence length="146" mass="15928">MISIIITGHGAFASGLEKALTQIIGQQPQLACIDFSESMSPAQLDQQFETALHQLPINDGVVFMTDLLGGTPFRSASLLSQHNKNIKVLTGTNLQMAAEMLLERDEYTLSTFCEQALTVAHRGITSLDEQLQAKATLRLEPEENGI</sequence>
<evidence type="ECO:0000313" key="10">
    <source>
        <dbReference type="Proteomes" id="UP000813876"/>
    </source>
</evidence>
<evidence type="ECO:0000259" key="8">
    <source>
        <dbReference type="PROSITE" id="PS51096"/>
    </source>
</evidence>
<evidence type="ECO:0000256" key="5">
    <source>
        <dbReference type="ARBA" id="ARBA00022679"/>
    </source>
</evidence>
<dbReference type="GO" id="GO:0009401">
    <property type="term" value="P:phosphoenolpyruvate-dependent sugar phosphotransferase system"/>
    <property type="evidence" value="ECO:0007669"/>
    <property type="project" value="UniProtKB-KW"/>
</dbReference>
<dbReference type="CDD" id="cd00006">
    <property type="entry name" value="PTS_IIA_man"/>
    <property type="match status" value="1"/>
</dbReference>
<keyword evidence="2" id="KW-0813">Transport</keyword>
<evidence type="ECO:0000256" key="3">
    <source>
        <dbReference type="ARBA" id="ARBA00022490"/>
    </source>
</evidence>
<feature type="domain" description="PTS EIIA type-4" evidence="8">
    <location>
        <begin position="1"/>
        <end position="124"/>
    </location>
</feature>
<dbReference type="AlphaFoldDB" id="A0AAW5A320"/>
<dbReference type="RefSeq" id="WP_232581726.1">
    <property type="nucleotide sequence ID" value="NZ_WMCP01000040.1"/>
</dbReference>
<dbReference type="NCBIfam" id="NF040761">
    <property type="entry name" value="AgaF"/>
    <property type="match status" value="1"/>
</dbReference>
<dbReference type="InterPro" id="IPR033887">
    <property type="entry name" value="PTS_IIA_man"/>
</dbReference>
<dbReference type="PANTHER" id="PTHR33799">
    <property type="entry name" value="PTS PERMEASE-RELATED-RELATED"/>
    <property type="match status" value="1"/>
</dbReference>
<dbReference type="Proteomes" id="UP000813876">
    <property type="component" value="Unassembled WGS sequence"/>
</dbReference>
<dbReference type="GO" id="GO:0016301">
    <property type="term" value="F:kinase activity"/>
    <property type="evidence" value="ECO:0007669"/>
    <property type="project" value="UniProtKB-KW"/>
</dbReference>
<accession>A0AAW5A320</accession>
<dbReference type="GO" id="GO:0005737">
    <property type="term" value="C:cytoplasm"/>
    <property type="evidence" value="ECO:0007669"/>
    <property type="project" value="UniProtKB-SubCell"/>
</dbReference>
<keyword evidence="3" id="KW-0963">Cytoplasm</keyword>
<dbReference type="Pfam" id="PF03610">
    <property type="entry name" value="EIIA-man"/>
    <property type="match status" value="1"/>
</dbReference>
<evidence type="ECO:0000256" key="6">
    <source>
        <dbReference type="ARBA" id="ARBA00022683"/>
    </source>
</evidence>
<keyword evidence="5" id="KW-0808">Transferase</keyword>